<dbReference type="PANTHER" id="PTHR23049">
    <property type="entry name" value="MYOSIN REGULATORY LIGHT CHAIN 2"/>
    <property type="match status" value="1"/>
</dbReference>
<dbReference type="Proteomes" id="UP000438429">
    <property type="component" value="Unassembled WGS sequence"/>
</dbReference>
<dbReference type="CDD" id="cd00051">
    <property type="entry name" value="EFh"/>
    <property type="match status" value="2"/>
</dbReference>
<evidence type="ECO:0000313" key="6">
    <source>
        <dbReference type="Proteomes" id="UP000438429"/>
    </source>
</evidence>
<comment type="caution">
    <text evidence="5">The sequence shown here is derived from an EMBL/GenBank/DDBJ whole genome shotgun (WGS) entry which is preliminary data.</text>
</comment>
<evidence type="ECO:0000259" key="4">
    <source>
        <dbReference type="PROSITE" id="PS50222"/>
    </source>
</evidence>
<dbReference type="Pfam" id="PF13499">
    <property type="entry name" value="EF-hand_7"/>
    <property type="match status" value="1"/>
</dbReference>
<feature type="domain" description="EF-hand" evidence="4">
    <location>
        <begin position="157"/>
        <end position="192"/>
    </location>
</feature>
<keyword evidence="2" id="KW-0677">Repeat</keyword>
<keyword evidence="3" id="KW-0106">Calcium</keyword>
<evidence type="ECO:0000313" key="5">
    <source>
        <dbReference type="EMBL" id="KAF0024931.1"/>
    </source>
</evidence>
<dbReference type="FunFam" id="1.10.238.10:FF:000010">
    <property type="entry name" value="Myosin regulatory light chain 2, atrial isoform"/>
    <property type="match status" value="1"/>
</dbReference>
<dbReference type="SMART" id="SM00054">
    <property type="entry name" value="EFh"/>
    <property type="match status" value="2"/>
</dbReference>
<protein>
    <recommendedName>
        <fullName evidence="4">EF-hand domain-containing protein</fullName>
    </recommendedName>
</protein>
<dbReference type="SUPFAM" id="SSF47473">
    <property type="entry name" value="EF-hand"/>
    <property type="match status" value="1"/>
</dbReference>
<keyword evidence="1" id="KW-0479">Metal-binding</keyword>
<evidence type="ECO:0000256" key="3">
    <source>
        <dbReference type="ARBA" id="ARBA00022837"/>
    </source>
</evidence>
<dbReference type="FunFam" id="1.10.238.10:FF:000007">
    <property type="entry name" value="Putative myosin regulatory light chain sqh"/>
    <property type="match status" value="1"/>
</dbReference>
<dbReference type="GO" id="GO:0005509">
    <property type="term" value="F:calcium ion binding"/>
    <property type="evidence" value="ECO:0007669"/>
    <property type="project" value="InterPro"/>
</dbReference>
<reference evidence="5 6" key="1">
    <citation type="submission" date="2019-06" db="EMBL/GenBank/DDBJ databases">
        <title>Draft genomes of female and male turbot (Scophthalmus maximus).</title>
        <authorList>
            <person name="Xu H."/>
            <person name="Xu X.-W."/>
            <person name="Shao C."/>
            <person name="Chen S."/>
        </authorList>
    </citation>
    <scope>NUCLEOTIDE SEQUENCE [LARGE SCALE GENOMIC DNA]</scope>
    <source>
        <strain evidence="5">Ysfricsl-2016a</strain>
        <tissue evidence="5">Blood</tissue>
    </source>
</reference>
<gene>
    <name evidence="5" type="ORF">F2P81_021812</name>
</gene>
<dbReference type="InterPro" id="IPR018247">
    <property type="entry name" value="EF_Hand_1_Ca_BS"/>
</dbReference>
<dbReference type="InterPro" id="IPR011992">
    <property type="entry name" value="EF-hand-dom_pair"/>
</dbReference>
<dbReference type="EMBL" id="VEVO01000020">
    <property type="protein sequence ID" value="KAF0024931.1"/>
    <property type="molecule type" value="Genomic_DNA"/>
</dbReference>
<dbReference type="AlphaFoldDB" id="A0A6A4S171"/>
<dbReference type="InterPro" id="IPR002048">
    <property type="entry name" value="EF_hand_dom"/>
</dbReference>
<evidence type="ECO:0000256" key="2">
    <source>
        <dbReference type="ARBA" id="ARBA00022737"/>
    </source>
</evidence>
<sequence>MLVLARVSKHQSQPFMVIVSLRRENWQHKKHFHSNTININRLRHKSWYSTIIPRNKTVIMSSKRAKGKTTKKRPQRATSNVFAMFDQSQIQEFKEAFNMIDQNRDGFVDKEDLHDMLASLGKNPTDEYLEAMMMEAPGPINFTMFLTMFGEKLNGTDPEDVIRNAFACFDEEGTGFIQEDYLRELLTTMGDRFTDEEVDELFREAPIDKKSNFNYVEFTRILKHGAKDKDD</sequence>
<dbReference type="Gene3D" id="1.10.238.10">
    <property type="entry name" value="EF-hand"/>
    <property type="match status" value="2"/>
</dbReference>
<dbReference type="InterPro" id="IPR050403">
    <property type="entry name" value="Myosin_RLC"/>
</dbReference>
<dbReference type="PROSITE" id="PS50222">
    <property type="entry name" value="EF_HAND_2"/>
    <property type="match status" value="2"/>
</dbReference>
<name>A0A6A4S171_SCOMX</name>
<accession>A0A6A4S171</accession>
<organism evidence="5 6">
    <name type="scientific">Scophthalmus maximus</name>
    <name type="common">Turbot</name>
    <name type="synonym">Psetta maxima</name>
    <dbReference type="NCBI Taxonomy" id="52904"/>
    <lineage>
        <taxon>Eukaryota</taxon>
        <taxon>Metazoa</taxon>
        <taxon>Chordata</taxon>
        <taxon>Craniata</taxon>
        <taxon>Vertebrata</taxon>
        <taxon>Euteleostomi</taxon>
        <taxon>Actinopterygii</taxon>
        <taxon>Neopterygii</taxon>
        <taxon>Teleostei</taxon>
        <taxon>Neoteleostei</taxon>
        <taxon>Acanthomorphata</taxon>
        <taxon>Carangaria</taxon>
        <taxon>Pleuronectiformes</taxon>
        <taxon>Pleuronectoidei</taxon>
        <taxon>Scophthalmidae</taxon>
        <taxon>Scophthalmus</taxon>
    </lineage>
</organism>
<proteinExistence type="predicted"/>
<feature type="domain" description="EF-hand" evidence="4">
    <location>
        <begin position="88"/>
        <end position="123"/>
    </location>
</feature>
<dbReference type="Pfam" id="PF13405">
    <property type="entry name" value="EF-hand_6"/>
    <property type="match status" value="1"/>
</dbReference>
<evidence type="ECO:0000256" key="1">
    <source>
        <dbReference type="ARBA" id="ARBA00022723"/>
    </source>
</evidence>
<dbReference type="PROSITE" id="PS00018">
    <property type="entry name" value="EF_HAND_1"/>
    <property type="match status" value="1"/>
</dbReference>